<protein>
    <submittedName>
        <fullName evidence="8">Lipopolysaccharide biosynthesis protein</fullName>
    </submittedName>
</protein>
<feature type="transmembrane region" description="Helical" evidence="7">
    <location>
        <begin position="149"/>
        <end position="170"/>
    </location>
</feature>
<feature type="transmembrane region" description="Helical" evidence="7">
    <location>
        <begin position="83"/>
        <end position="102"/>
    </location>
</feature>
<evidence type="ECO:0000313" key="9">
    <source>
        <dbReference type="Proteomes" id="UP000282195"/>
    </source>
</evidence>
<keyword evidence="3" id="KW-1003">Cell membrane</keyword>
<geneLocation type="plasmid" evidence="9">
    <name>prccge525c</name>
</geneLocation>
<evidence type="ECO:0000313" key="8">
    <source>
        <dbReference type="EMBL" id="AYG62853.1"/>
    </source>
</evidence>
<dbReference type="CDD" id="cd13127">
    <property type="entry name" value="MATE_tuaB_like"/>
    <property type="match status" value="1"/>
</dbReference>
<accession>A0A387FWU2</accession>
<dbReference type="GO" id="GO:0005886">
    <property type="term" value="C:plasma membrane"/>
    <property type="evidence" value="ECO:0007669"/>
    <property type="project" value="UniProtKB-SubCell"/>
</dbReference>
<dbReference type="InterPro" id="IPR050833">
    <property type="entry name" value="Poly_Biosynth_Transport"/>
</dbReference>
<keyword evidence="8" id="KW-0614">Plasmid</keyword>
<feature type="transmembrane region" description="Helical" evidence="7">
    <location>
        <begin position="357"/>
        <end position="377"/>
    </location>
</feature>
<sequence length="495" mass="53594">MTSTVSARSITNNVGWSVLSKTSTFGLKFITVPILARILSPEQFGVVAVAMTVVQFLAMIGGAGLTSSLVIQEKEDMLTVHSVFWVNLAVSTLMAVVLYVFADFFAALLGAKEAAYLLRIMAFMIPIQLSGDVAYSILARRMNFSKDAVWSMISESAGALMAVGLAYFGFGVWSLVAQLFVSGTVRLVGLYSVSGYFPRPVFSFSRVKGLTKFSFGMMGSEMANFVTFQSPMVIIARYLGLADAGAYSAGNRFASIPNQVVLSAVMGVLFPAFSHMVHDRKRRSDALMLSTQVTTVLLAPMMFGLWAIAQPAMLVLFGQKWAYAWPVLGLLAISKAILTPCSTFIPYLKGVGRGNVLFWSAIIRAIITTAAVAYGAITGDLITAMVWLCIVSVVTLIFYSWAVFRADGTPFFQGLYISNRPMITALIMALIVRFMLDHMKTQLPSAALQVVVGSVAGGAVYAVLVLLTEGALVRKLLELVRSRRMPKAEPQLVGE</sequence>
<dbReference type="AlphaFoldDB" id="A0A387FWU2"/>
<gene>
    <name evidence="8" type="ORF">CCGE525_29455</name>
</gene>
<feature type="transmembrane region" description="Helical" evidence="7">
    <location>
        <begin position="416"/>
        <end position="436"/>
    </location>
</feature>
<name>A0A387FWU2_9HYPH</name>
<evidence type="ECO:0000256" key="5">
    <source>
        <dbReference type="ARBA" id="ARBA00022989"/>
    </source>
</evidence>
<feature type="transmembrane region" description="Helical" evidence="7">
    <location>
        <begin position="260"/>
        <end position="277"/>
    </location>
</feature>
<evidence type="ECO:0000256" key="6">
    <source>
        <dbReference type="ARBA" id="ARBA00023136"/>
    </source>
</evidence>
<feature type="transmembrane region" description="Helical" evidence="7">
    <location>
        <begin position="383"/>
        <end position="404"/>
    </location>
</feature>
<dbReference type="RefSeq" id="WP_120707764.1">
    <property type="nucleotide sequence ID" value="NZ_CP032695.1"/>
</dbReference>
<proteinExistence type="inferred from homology"/>
<dbReference type="EMBL" id="CP032695">
    <property type="protein sequence ID" value="AYG62853.1"/>
    <property type="molecule type" value="Genomic_DNA"/>
</dbReference>
<dbReference type="KEGG" id="rjg:CCGE525_29455"/>
<feature type="transmembrane region" description="Helical" evidence="7">
    <location>
        <begin position="448"/>
        <end position="473"/>
    </location>
</feature>
<comment type="subcellular location">
    <subcellularLocation>
        <location evidence="1">Cell membrane</location>
        <topology evidence="1">Multi-pass membrane protein</topology>
    </subcellularLocation>
</comment>
<feature type="transmembrane region" description="Helical" evidence="7">
    <location>
        <begin position="321"/>
        <end position="345"/>
    </location>
</feature>
<evidence type="ECO:0000256" key="1">
    <source>
        <dbReference type="ARBA" id="ARBA00004651"/>
    </source>
</evidence>
<comment type="similarity">
    <text evidence="2">Belongs to the polysaccharide synthase family.</text>
</comment>
<dbReference type="PANTHER" id="PTHR30250">
    <property type="entry name" value="PST FAMILY PREDICTED COLANIC ACID TRANSPORTER"/>
    <property type="match status" value="1"/>
</dbReference>
<evidence type="ECO:0000256" key="7">
    <source>
        <dbReference type="SAM" id="Phobius"/>
    </source>
</evidence>
<feature type="transmembrane region" description="Helical" evidence="7">
    <location>
        <begin position="289"/>
        <end position="309"/>
    </location>
</feature>
<dbReference type="Pfam" id="PF13440">
    <property type="entry name" value="Polysacc_synt_3"/>
    <property type="match status" value="1"/>
</dbReference>
<feature type="transmembrane region" description="Helical" evidence="7">
    <location>
        <begin position="114"/>
        <end position="137"/>
    </location>
</feature>
<evidence type="ECO:0000256" key="2">
    <source>
        <dbReference type="ARBA" id="ARBA00007430"/>
    </source>
</evidence>
<dbReference type="PANTHER" id="PTHR30250:SF10">
    <property type="entry name" value="LIPOPOLYSACCHARIDE BIOSYNTHESIS PROTEIN WZXC"/>
    <property type="match status" value="1"/>
</dbReference>
<keyword evidence="4 7" id="KW-0812">Transmembrane</keyword>
<dbReference type="OrthoDB" id="7605542at2"/>
<reference evidence="8 9" key="1">
    <citation type="submission" date="2018-10" db="EMBL/GenBank/DDBJ databases">
        <title>Rhizobium etli, R. leguminosarum and a new Rhizobium genospecies from Phaseolus dumosus.</title>
        <authorList>
            <person name="Ramirez-Puebla S.T."/>
            <person name="Rogel-Hernandez M.A."/>
            <person name="Guerrero G."/>
            <person name="Ormeno-Orrillo E."/>
            <person name="Martinez-Romero J.C."/>
            <person name="Negrete-Yankelevich S."/>
            <person name="Martinez-Romero E."/>
        </authorList>
    </citation>
    <scope>NUCLEOTIDE SEQUENCE [LARGE SCALE GENOMIC DNA]</scope>
    <source>
        <strain evidence="8 9">CCGE525</strain>
        <plasmid evidence="9">prccge525c</plasmid>
    </source>
</reference>
<dbReference type="Proteomes" id="UP000282195">
    <property type="component" value="Plasmid pRCCGE525c"/>
</dbReference>
<keyword evidence="5 7" id="KW-1133">Transmembrane helix</keyword>
<evidence type="ECO:0000256" key="3">
    <source>
        <dbReference type="ARBA" id="ARBA00022475"/>
    </source>
</evidence>
<keyword evidence="6 7" id="KW-0472">Membrane</keyword>
<organism evidence="8 9">
    <name type="scientific">Rhizobium jaguaris</name>
    <dbReference type="NCBI Taxonomy" id="1312183"/>
    <lineage>
        <taxon>Bacteria</taxon>
        <taxon>Pseudomonadati</taxon>
        <taxon>Pseudomonadota</taxon>
        <taxon>Alphaproteobacteria</taxon>
        <taxon>Hyphomicrobiales</taxon>
        <taxon>Rhizobiaceae</taxon>
        <taxon>Rhizobium/Agrobacterium group</taxon>
        <taxon>Rhizobium</taxon>
    </lineage>
</organism>
<evidence type="ECO:0000256" key="4">
    <source>
        <dbReference type="ARBA" id="ARBA00022692"/>
    </source>
</evidence>
<feature type="transmembrane region" description="Helical" evidence="7">
    <location>
        <begin position="44"/>
        <end position="71"/>
    </location>
</feature>
<keyword evidence="9" id="KW-1185">Reference proteome</keyword>